<gene>
    <name evidence="1" type="ORF">CTM96_18105</name>
</gene>
<name>A0ABX5G280_PHOPO</name>
<dbReference type="InterPro" id="IPR010319">
    <property type="entry name" value="Transglutaminase-like_Cys_pept"/>
</dbReference>
<reference evidence="1 2" key="1">
    <citation type="submission" date="2018-03" db="EMBL/GenBank/DDBJ databases">
        <title>Whole genome sequencing of Histamine producing bacteria.</title>
        <authorList>
            <person name="Butler K."/>
        </authorList>
    </citation>
    <scope>NUCLEOTIDE SEQUENCE [LARGE SCALE GENOMIC DNA]</scope>
    <source>
        <strain evidence="1 2">FS-6.2</strain>
    </source>
</reference>
<dbReference type="Pfam" id="PF06035">
    <property type="entry name" value="Peptidase_C93"/>
    <property type="match status" value="1"/>
</dbReference>
<dbReference type="PANTHER" id="PTHR39327">
    <property type="match status" value="1"/>
</dbReference>
<dbReference type="Proteomes" id="UP000241405">
    <property type="component" value="Unassembled WGS sequence"/>
</dbReference>
<dbReference type="PANTHER" id="PTHR39327:SF1">
    <property type="entry name" value="BLR5470 PROTEIN"/>
    <property type="match status" value="1"/>
</dbReference>
<comment type="caution">
    <text evidence="1">The sequence shown here is derived from an EMBL/GenBank/DDBJ whole genome shotgun (WGS) entry which is preliminary data.</text>
</comment>
<dbReference type="GO" id="GO:0016779">
    <property type="term" value="F:nucleotidyltransferase activity"/>
    <property type="evidence" value="ECO:0007669"/>
    <property type="project" value="UniProtKB-KW"/>
</dbReference>
<sequence length="247" mass="28017">MTLTENKFKNYHSYIVMEAKVKDMKNKHFLSLIRKALVGALLITTTAPVLAANSFTANADYTVKYGSNAQARLDRLNVLMAKHANSPIETKLIVVNDFFNAFAYREDSDLWGQHDYWASLNEFLGVGMGDCEDYAIAKLEVLTRMGVDKEKLRLIYTTANGTTPHMVLGYYSNKSTRPLIMDNIQNEVLSMYVRVDLKQVYSFNDTGVWVIVNGKSKFAGNSKRLSLWGDVNTRTAMRLPTENYKII</sequence>
<evidence type="ECO:0000313" key="2">
    <source>
        <dbReference type="Proteomes" id="UP000241405"/>
    </source>
</evidence>
<protein>
    <submittedName>
        <fullName evidence="1">Sulfate adenylyltransferase</fullName>
    </submittedName>
</protein>
<organism evidence="1 2">
    <name type="scientific">Photobacterium phosphoreum</name>
    <dbReference type="NCBI Taxonomy" id="659"/>
    <lineage>
        <taxon>Bacteria</taxon>
        <taxon>Pseudomonadati</taxon>
        <taxon>Pseudomonadota</taxon>
        <taxon>Gammaproteobacteria</taxon>
        <taxon>Vibrionales</taxon>
        <taxon>Vibrionaceae</taxon>
        <taxon>Photobacterium</taxon>
    </lineage>
</organism>
<accession>A0ABX5G280</accession>
<keyword evidence="2" id="KW-1185">Reference proteome</keyword>
<dbReference type="Gene3D" id="3.10.620.30">
    <property type="match status" value="1"/>
</dbReference>
<keyword evidence="1" id="KW-0548">Nucleotidyltransferase</keyword>
<dbReference type="EMBL" id="PYMO01000026">
    <property type="protein sequence ID" value="PSU21215.1"/>
    <property type="molecule type" value="Genomic_DNA"/>
</dbReference>
<evidence type="ECO:0000313" key="1">
    <source>
        <dbReference type="EMBL" id="PSU21215.1"/>
    </source>
</evidence>
<keyword evidence="1" id="KW-0808">Transferase</keyword>
<proteinExistence type="predicted"/>